<accession>A0A316TTF9</accession>
<reference evidence="10 11" key="1">
    <citation type="submission" date="2018-05" db="EMBL/GenBank/DDBJ databases">
        <title>Rhodohalobacter halophilus gen. nov., sp. nov., a moderately halophilic member of the family Balneolaceae.</title>
        <authorList>
            <person name="Liu Z.-W."/>
        </authorList>
    </citation>
    <scope>NUCLEOTIDE SEQUENCE [LARGE SCALE GENOMIC DNA]</scope>
    <source>
        <strain evidence="10 11">8A47</strain>
    </source>
</reference>
<evidence type="ECO:0000256" key="4">
    <source>
        <dbReference type="ARBA" id="ARBA00022723"/>
    </source>
</evidence>
<evidence type="ECO:0000256" key="6">
    <source>
        <dbReference type="PIRNR" id="PIRNR001123"/>
    </source>
</evidence>
<feature type="region of interest" description="Disordered" evidence="9">
    <location>
        <begin position="1"/>
        <end position="20"/>
    </location>
</feature>
<feature type="binding site" evidence="8">
    <location>
        <position position="313"/>
    </location>
    <ligand>
        <name>Zn(2+)</name>
        <dbReference type="ChEBI" id="CHEBI:29105"/>
        <label>2</label>
    </ligand>
</feature>
<keyword evidence="2" id="KW-0031">Aminopeptidase</keyword>
<name>A0A316TTF9_9BACT</name>
<dbReference type="GO" id="GO:0006508">
    <property type="term" value="P:proteolysis"/>
    <property type="evidence" value="ECO:0007669"/>
    <property type="project" value="UniProtKB-KW"/>
</dbReference>
<proteinExistence type="inferred from homology"/>
<feature type="active site" description="Proton acceptor" evidence="7">
    <location>
        <position position="201"/>
    </location>
</feature>
<evidence type="ECO:0000256" key="3">
    <source>
        <dbReference type="ARBA" id="ARBA00022670"/>
    </source>
</evidence>
<keyword evidence="11" id="KW-1185">Reference proteome</keyword>
<gene>
    <name evidence="10" type="ORF">DDZ15_13240</name>
</gene>
<evidence type="ECO:0000256" key="9">
    <source>
        <dbReference type="SAM" id="MobiDB-lite"/>
    </source>
</evidence>
<dbReference type="Proteomes" id="UP000245533">
    <property type="component" value="Unassembled WGS sequence"/>
</dbReference>
<dbReference type="GO" id="GO:0004177">
    <property type="term" value="F:aminopeptidase activity"/>
    <property type="evidence" value="ECO:0007669"/>
    <property type="project" value="UniProtKB-UniRule"/>
</dbReference>
<evidence type="ECO:0000256" key="7">
    <source>
        <dbReference type="PIRSR" id="PIRSR001123-1"/>
    </source>
</evidence>
<dbReference type="InterPro" id="IPR051464">
    <property type="entry name" value="Peptidase_M42_aminopept"/>
</dbReference>
<dbReference type="InterPro" id="IPR023367">
    <property type="entry name" value="Peptidase_M42_dom2"/>
</dbReference>
<feature type="binding site" evidence="8">
    <location>
        <position position="171"/>
    </location>
    <ligand>
        <name>Zn(2+)</name>
        <dbReference type="ChEBI" id="CHEBI:29105"/>
        <label>2</label>
    </ligand>
</feature>
<protein>
    <submittedName>
        <fullName evidence="10">Endoglucanase</fullName>
    </submittedName>
</protein>
<evidence type="ECO:0000256" key="8">
    <source>
        <dbReference type="PIRSR" id="PIRSR001123-2"/>
    </source>
</evidence>
<comment type="caution">
    <text evidence="10">The sequence shown here is derived from an EMBL/GenBank/DDBJ whole genome shotgun (WGS) entry which is preliminary data.</text>
</comment>
<organism evidence="10 11">
    <name type="scientific">Rhodohalobacter mucosus</name>
    <dbReference type="NCBI Taxonomy" id="2079485"/>
    <lineage>
        <taxon>Bacteria</taxon>
        <taxon>Pseudomonadati</taxon>
        <taxon>Balneolota</taxon>
        <taxon>Balneolia</taxon>
        <taxon>Balneolales</taxon>
        <taxon>Balneolaceae</taxon>
        <taxon>Rhodohalobacter</taxon>
    </lineage>
</organism>
<keyword evidence="4 8" id="KW-0479">Metal-binding</keyword>
<dbReference type="EMBL" id="QGGB01000009">
    <property type="protein sequence ID" value="PWN05564.1"/>
    <property type="molecule type" value="Genomic_DNA"/>
</dbReference>
<dbReference type="SUPFAM" id="SSF53187">
    <property type="entry name" value="Zn-dependent exopeptidases"/>
    <property type="match status" value="1"/>
</dbReference>
<dbReference type="PANTHER" id="PTHR32481:SF0">
    <property type="entry name" value="AMINOPEPTIDASE YPDE-RELATED"/>
    <property type="match status" value="1"/>
</dbReference>
<keyword evidence="5" id="KW-0378">Hydrolase</keyword>
<feature type="binding site" evidence="8">
    <location>
        <position position="224"/>
    </location>
    <ligand>
        <name>Zn(2+)</name>
        <dbReference type="ChEBI" id="CHEBI:29105"/>
        <label>1</label>
    </ligand>
</feature>
<evidence type="ECO:0000256" key="1">
    <source>
        <dbReference type="ARBA" id="ARBA00006272"/>
    </source>
</evidence>
<feature type="binding site" evidence="8">
    <location>
        <position position="61"/>
    </location>
    <ligand>
        <name>Zn(2+)</name>
        <dbReference type="ChEBI" id="CHEBI:29105"/>
        <label>1</label>
    </ligand>
</feature>
<keyword evidence="3" id="KW-0645">Protease</keyword>
<dbReference type="PANTHER" id="PTHR32481">
    <property type="entry name" value="AMINOPEPTIDASE"/>
    <property type="match status" value="1"/>
</dbReference>
<dbReference type="PIRSF" id="PIRSF001123">
    <property type="entry name" value="PepA_GA"/>
    <property type="match status" value="1"/>
</dbReference>
<comment type="cofactor">
    <cofactor evidence="8">
        <name>a divalent metal cation</name>
        <dbReference type="ChEBI" id="CHEBI:60240"/>
    </cofactor>
    <text evidence="8">Binds 2 divalent metal cations per subunit.</text>
</comment>
<evidence type="ECO:0000313" key="11">
    <source>
        <dbReference type="Proteomes" id="UP000245533"/>
    </source>
</evidence>
<evidence type="ECO:0000313" key="10">
    <source>
        <dbReference type="EMBL" id="PWN05564.1"/>
    </source>
</evidence>
<dbReference type="InterPro" id="IPR008007">
    <property type="entry name" value="Peptidase_M42"/>
</dbReference>
<sequence>MNHELLASITEAPGAPGHEKPVRDLVMNVLEPHVDEIYTDRMGNLIARKKGTGPRVMMAAHLDEISLITTKVDKEGFIRFSTLGGFDAETLVTQRVVIHGKETLRGVIGSKPIHIQSDSEKKEKSKLENLYIDTGILDHEKVKELVPDGTPVTREKNLVQMGDCVTSKSLDNRVSVYILAEALMQAGSTNCDLYAVFTVQEEVGVRGARVASNAIQPEIGIALDITLANDLPGVSDHQKCTTLGEGIGIKVMDKSIICTPSLVQHLEKLAEDNSIPVQREVLTAGGTDTSAMQYLMGIGSHVTSISCPTRYVHSMVETCAVKDIEAGIRLTRTCIEQIGNYSFE</sequence>
<dbReference type="Pfam" id="PF05343">
    <property type="entry name" value="Peptidase_M42"/>
    <property type="match status" value="1"/>
</dbReference>
<dbReference type="RefSeq" id="WP_109647592.1">
    <property type="nucleotide sequence ID" value="NZ_QGGB01000009.1"/>
</dbReference>
<dbReference type="OrthoDB" id="9772053at2"/>
<dbReference type="SUPFAM" id="SSF101821">
    <property type="entry name" value="Aminopeptidase/glucanase lid domain"/>
    <property type="match status" value="1"/>
</dbReference>
<dbReference type="Gene3D" id="3.40.630.10">
    <property type="entry name" value="Zn peptidases"/>
    <property type="match status" value="1"/>
</dbReference>
<dbReference type="Gene3D" id="2.40.30.40">
    <property type="entry name" value="Peptidase M42, domain 2"/>
    <property type="match status" value="1"/>
</dbReference>
<evidence type="ECO:0000256" key="5">
    <source>
        <dbReference type="ARBA" id="ARBA00022801"/>
    </source>
</evidence>
<feature type="binding site" evidence="8">
    <location>
        <position position="171"/>
    </location>
    <ligand>
        <name>Zn(2+)</name>
        <dbReference type="ChEBI" id="CHEBI:29105"/>
        <label>1</label>
    </ligand>
</feature>
<feature type="binding site" evidence="8">
    <location>
        <position position="202"/>
    </location>
    <ligand>
        <name>Zn(2+)</name>
        <dbReference type="ChEBI" id="CHEBI:29105"/>
        <label>2</label>
    </ligand>
</feature>
<dbReference type="CDD" id="cd05656">
    <property type="entry name" value="M42_Frv"/>
    <property type="match status" value="1"/>
</dbReference>
<dbReference type="GO" id="GO:0046872">
    <property type="term" value="F:metal ion binding"/>
    <property type="evidence" value="ECO:0007669"/>
    <property type="project" value="UniProtKB-UniRule"/>
</dbReference>
<dbReference type="AlphaFoldDB" id="A0A316TTF9"/>
<evidence type="ECO:0000256" key="2">
    <source>
        <dbReference type="ARBA" id="ARBA00022438"/>
    </source>
</evidence>
<comment type="similarity">
    <text evidence="1 6">Belongs to the peptidase M42 family.</text>
</comment>